<protein>
    <submittedName>
        <fullName evidence="2">Amidohydrolase</fullName>
    </submittedName>
</protein>
<dbReference type="EMBL" id="CADCWF010000260">
    <property type="protein sequence ID" value="CAA9572017.1"/>
    <property type="molecule type" value="Genomic_DNA"/>
</dbReference>
<feature type="compositionally biased region" description="Basic residues" evidence="1">
    <location>
        <begin position="81"/>
        <end position="100"/>
    </location>
</feature>
<organism evidence="2">
    <name type="scientific">uncultured Thermomicrobiales bacterium</name>
    <dbReference type="NCBI Taxonomy" id="1645740"/>
    <lineage>
        <taxon>Bacteria</taxon>
        <taxon>Pseudomonadati</taxon>
        <taxon>Thermomicrobiota</taxon>
        <taxon>Thermomicrobia</taxon>
        <taxon>Thermomicrobiales</taxon>
        <taxon>environmental samples</taxon>
    </lineage>
</organism>
<gene>
    <name evidence="2" type="ORF">AVDCRST_MAG59-3636</name>
</gene>
<feature type="non-terminal residue" evidence="2">
    <location>
        <position position="1"/>
    </location>
</feature>
<sequence>GGARHRHPGWTRHRPGIWALRGDRRRGGRREDRGGRGGHRRGVGRRGDRRGRTVRDAGTDRSPHARLLGRNVLGDRARPDRRPKRGDHLARRRKRRRIHLARVPAVRGGAVQGPGAGAAQPVEHRARGADLGALQPRLLRPRARPADDRGEPRPDRRDQGPDRPQHDPRRRHPAAGARAG</sequence>
<name>A0A6J4V8X2_9BACT</name>
<reference evidence="2" key="1">
    <citation type="submission" date="2020-02" db="EMBL/GenBank/DDBJ databases">
        <authorList>
            <person name="Meier V. D."/>
        </authorList>
    </citation>
    <scope>NUCLEOTIDE SEQUENCE</scope>
    <source>
        <strain evidence="2">AVDCRST_MAG59</strain>
    </source>
</reference>
<dbReference type="AlphaFoldDB" id="A0A6J4V8X2"/>
<feature type="compositionally biased region" description="Basic and acidic residues" evidence="1">
    <location>
        <begin position="144"/>
        <end position="167"/>
    </location>
</feature>
<evidence type="ECO:0000313" key="2">
    <source>
        <dbReference type="EMBL" id="CAA9572017.1"/>
    </source>
</evidence>
<proteinExistence type="predicted"/>
<dbReference type="GO" id="GO:0016787">
    <property type="term" value="F:hydrolase activity"/>
    <property type="evidence" value="ECO:0007669"/>
    <property type="project" value="UniProtKB-KW"/>
</dbReference>
<accession>A0A6J4V8X2</accession>
<feature type="non-terminal residue" evidence="2">
    <location>
        <position position="180"/>
    </location>
</feature>
<feature type="compositionally biased region" description="Basic residues" evidence="1">
    <location>
        <begin position="1"/>
        <end position="15"/>
    </location>
</feature>
<feature type="compositionally biased region" description="Basic residues" evidence="1">
    <location>
        <begin position="36"/>
        <end position="49"/>
    </location>
</feature>
<feature type="region of interest" description="Disordered" evidence="1">
    <location>
        <begin position="1"/>
        <end position="180"/>
    </location>
</feature>
<keyword evidence="2" id="KW-0378">Hydrolase</keyword>
<feature type="compositionally biased region" description="Basic and acidic residues" evidence="1">
    <location>
        <begin position="50"/>
        <end position="63"/>
    </location>
</feature>
<evidence type="ECO:0000256" key="1">
    <source>
        <dbReference type="SAM" id="MobiDB-lite"/>
    </source>
</evidence>